<evidence type="ECO:0000256" key="1">
    <source>
        <dbReference type="SAM" id="MobiDB-lite"/>
    </source>
</evidence>
<dbReference type="AlphaFoldDB" id="A0A5B7I9S1"/>
<feature type="compositionally biased region" description="Basic and acidic residues" evidence="1">
    <location>
        <begin position="41"/>
        <end position="55"/>
    </location>
</feature>
<name>A0A5B7I9S1_PORTR</name>
<sequence length="68" mass="7575">MGGGREAPSSTGTSPNPPATPEHTPPEARMAPLLPGAPLGGKKERMKKTEFMETYKKKRKKRKNDWRK</sequence>
<comment type="caution">
    <text evidence="2">The sequence shown here is derived from an EMBL/GenBank/DDBJ whole genome shotgun (WGS) entry which is preliminary data.</text>
</comment>
<feature type="region of interest" description="Disordered" evidence="1">
    <location>
        <begin position="1"/>
        <end position="68"/>
    </location>
</feature>
<evidence type="ECO:0000313" key="3">
    <source>
        <dbReference type="Proteomes" id="UP000324222"/>
    </source>
</evidence>
<gene>
    <name evidence="2" type="ORF">E2C01_075072</name>
</gene>
<dbReference type="Proteomes" id="UP000324222">
    <property type="component" value="Unassembled WGS sequence"/>
</dbReference>
<evidence type="ECO:0000313" key="2">
    <source>
        <dbReference type="EMBL" id="MPC80492.1"/>
    </source>
</evidence>
<proteinExistence type="predicted"/>
<feature type="compositionally biased region" description="Basic residues" evidence="1">
    <location>
        <begin position="56"/>
        <end position="68"/>
    </location>
</feature>
<reference evidence="2 3" key="1">
    <citation type="submission" date="2019-05" db="EMBL/GenBank/DDBJ databases">
        <title>Another draft genome of Portunus trituberculatus and its Hox gene families provides insights of decapod evolution.</title>
        <authorList>
            <person name="Jeong J.-H."/>
            <person name="Song I."/>
            <person name="Kim S."/>
            <person name="Choi T."/>
            <person name="Kim D."/>
            <person name="Ryu S."/>
            <person name="Kim W."/>
        </authorList>
    </citation>
    <scope>NUCLEOTIDE SEQUENCE [LARGE SCALE GENOMIC DNA]</scope>
    <source>
        <tissue evidence="2">Muscle</tissue>
    </source>
</reference>
<keyword evidence="3" id="KW-1185">Reference proteome</keyword>
<dbReference type="EMBL" id="VSRR010054179">
    <property type="protein sequence ID" value="MPC80492.1"/>
    <property type="molecule type" value="Genomic_DNA"/>
</dbReference>
<protein>
    <submittedName>
        <fullName evidence="2">Uncharacterized protein</fullName>
    </submittedName>
</protein>
<organism evidence="2 3">
    <name type="scientific">Portunus trituberculatus</name>
    <name type="common">Swimming crab</name>
    <name type="synonym">Neptunus trituberculatus</name>
    <dbReference type="NCBI Taxonomy" id="210409"/>
    <lineage>
        <taxon>Eukaryota</taxon>
        <taxon>Metazoa</taxon>
        <taxon>Ecdysozoa</taxon>
        <taxon>Arthropoda</taxon>
        <taxon>Crustacea</taxon>
        <taxon>Multicrustacea</taxon>
        <taxon>Malacostraca</taxon>
        <taxon>Eumalacostraca</taxon>
        <taxon>Eucarida</taxon>
        <taxon>Decapoda</taxon>
        <taxon>Pleocyemata</taxon>
        <taxon>Brachyura</taxon>
        <taxon>Eubrachyura</taxon>
        <taxon>Portunoidea</taxon>
        <taxon>Portunidae</taxon>
        <taxon>Portuninae</taxon>
        <taxon>Portunus</taxon>
    </lineage>
</organism>
<accession>A0A5B7I9S1</accession>